<dbReference type="Proteomes" id="UP000649617">
    <property type="component" value="Unassembled WGS sequence"/>
</dbReference>
<name>A0A812XNT3_SYMPI</name>
<protein>
    <submittedName>
        <fullName evidence="2">Uncharacterized protein</fullName>
    </submittedName>
</protein>
<dbReference type="EMBL" id="CAJNIZ010046070">
    <property type="protein sequence ID" value="CAE7738734.1"/>
    <property type="molecule type" value="Genomic_DNA"/>
</dbReference>
<sequence>MAANSALRDENEALASLMSEVHSLADQWQEVWSRAKLEGKETVAAELQELRKQREALSQRLKALEKGKRPAEEAAKPRSESPSRKEQKVKLESLSEESQVLHSQNRELKEAIAQARAAIARRL</sequence>
<accession>A0A812XNT3</accession>
<evidence type="ECO:0000313" key="3">
    <source>
        <dbReference type="Proteomes" id="UP000649617"/>
    </source>
</evidence>
<feature type="non-terminal residue" evidence="2">
    <location>
        <position position="123"/>
    </location>
</feature>
<gene>
    <name evidence="2" type="ORF">SPIL2461_LOCUS21241</name>
</gene>
<organism evidence="2 3">
    <name type="scientific">Symbiodinium pilosum</name>
    <name type="common">Dinoflagellate</name>
    <dbReference type="NCBI Taxonomy" id="2952"/>
    <lineage>
        <taxon>Eukaryota</taxon>
        <taxon>Sar</taxon>
        <taxon>Alveolata</taxon>
        <taxon>Dinophyceae</taxon>
        <taxon>Suessiales</taxon>
        <taxon>Symbiodiniaceae</taxon>
        <taxon>Symbiodinium</taxon>
    </lineage>
</organism>
<evidence type="ECO:0000256" key="1">
    <source>
        <dbReference type="SAM" id="MobiDB-lite"/>
    </source>
</evidence>
<evidence type="ECO:0000313" key="2">
    <source>
        <dbReference type="EMBL" id="CAE7738734.1"/>
    </source>
</evidence>
<reference evidence="2" key="1">
    <citation type="submission" date="2021-02" db="EMBL/GenBank/DDBJ databases">
        <authorList>
            <person name="Dougan E. K."/>
            <person name="Rhodes N."/>
            <person name="Thang M."/>
            <person name="Chan C."/>
        </authorList>
    </citation>
    <scope>NUCLEOTIDE SEQUENCE</scope>
</reference>
<feature type="compositionally biased region" description="Basic and acidic residues" evidence="1">
    <location>
        <begin position="63"/>
        <end position="93"/>
    </location>
</feature>
<comment type="caution">
    <text evidence="2">The sequence shown here is derived from an EMBL/GenBank/DDBJ whole genome shotgun (WGS) entry which is preliminary data.</text>
</comment>
<dbReference type="AlphaFoldDB" id="A0A812XNT3"/>
<feature type="region of interest" description="Disordered" evidence="1">
    <location>
        <begin position="63"/>
        <end position="104"/>
    </location>
</feature>
<keyword evidence="3" id="KW-1185">Reference proteome</keyword>
<dbReference type="OrthoDB" id="10446365at2759"/>
<proteinExistence type="predicted"/>